<dbReference type="Proteomes" id="UP001056539">
    <property type="component" value="Chromosome"/>
</dbReference>
<gene>
    <name evidence="9" type="ORF">KDW03_09545</name>
</gene>
<dbReference type="InterPro" id="IPR017896">
    <property type="entry name" value="4Fe4S_Fe-S-bd"/>
</dbReference>
<keyword evidence="1" id="KW-0813">Transport</keyword>
<sequence>MKRKMIVIDEEKCNGCGLCVPNCPEGALQIIDNKARLVSEFYCDGLGACVGYCPQNALHIEEREAEPYDEARVLQNIIRQGRNVIDAHLKHLASHNQWKDYEIAVSILREKGISFTEGEKPNQHFPSPEVFQTGYTLTHWPIQLHLVHGEDEAWEDANILLAADCTAFSLPGFHTHLKETKLLIACPKLDTHQEIYLEKLVTIFEKKEPKSFTTMVMEVPCCRGLAFLAKKARDTSGSSLPIKVITVGIEGNILGQTEI</sequence>
<dbReference type="KEGG" id="taqu:KDW03_09545"/>
<evidence type="ECO:0000313" key="9">
    <source>
        <dbReference type="EMBL" id="URA09718.1"/>
    </source>
</evidence>
<dbReference type="PROSITE" id="PS00198">
    <property type="entry name" value="4FE4S_FER_1"/>
    <property type="match status" value="1"/>
</dbReference>
<evidence type="ECO:0000256" key="3">
    <source>
        <dbReference type="ARBA" id="ARBA00022723"/>
    </source>
</evidence>
<organism evidence="9 10">
    <name type="scientific">Thermospira aquatica</name>
    <dbReference type="NCBI Taxonomy" id="2828656"/>
    <lineage>
        <taxon>Bacteria</taxon>
        <taxon>Pseudomonadati</taxon>
        <taxon>Spirochaetota</taxon>
        <taxon>Spirochaetia</taxon>
        <taxon>Brevinematales</taxon>
        <taxon>Thermospiraceae</taxon>
        <taxon>Thermospira</taxon>
    </lineage>
</organism>
<evidence type="ECO:0000313" key="10">
    <source>
        <dbReference type="Proteomes" id="UP001056539"/>
    </source>
</evidence>
<feature type="domain" description="4Fe-4S ferredoxin-type" evidence="8">
    <location>
        <begin position="4"/>
        <end position="33"/>
    </location>
</feature>
<dbReference type="PROSITE" id="PS51379">
    <property type="entry name" value="4FE4S_FER_2"/>
    <property type="match status" value="2"/>
</dbReference>
<evidence type="ECO:0000256" key="4">
    <source>
        <dbReference type="ARBA" id="ARBA00022737"/>
    </source>
</evidence>
<evidence type="ECO:0000256" key="7">
    <source>
        <dbReference type="ARBA" id="ARBA00023014"/>
    </source>
</evidence>
<dbReference type="RefSeq" id="WP_271434854.1">
    <property type="nucleotide sequence ID" value="NZ_CP073355.1"/>
</dbReference>
<protein>
    <submittedName>
        <fullName evidence="9">4Fe-4S binding protein</fullName>
    </submittedName>
</protein>
<evidence type="ECO:0000259" key="8">
    <source>
        <dbReference type="PROSITE" id="PS51379"/>
    </source>
</evidence>
<accession>A0AAX3BBM3</accession>
<reference evidence="9" key="2">
    <citation type="submission" date="2022-06" db="EMBL/GenBank/DDBJ databases">
        <title>Thermospira aquatica gen. nov., sp. nov.</title>
        <authorList>
            <person name="Ben Ali Gam Z."/>
            <person name="Labat M."/>
        </authorList>
    </citation>
    <scope>NUCLEOTIDE SEQUENCE</scope>
    <source>
        <strain evidence="9">F1F22</strain>
    </source>
</reference>
<keyword evidence="10" id="KW-1185">Reference proteome</keyword>
<keyword evidence="4" id="KW-0677">Repeat</keyword>
<evidence type="ECO:0000256" key="6">
    <source>
        <dbReference type="ARBA" id="ARBA00023004"/>
    </source>
</evidence>
<dbReference type="Pfam" id="PF13237">
    <property type="entry name" value="Fer4_10"/>
    <property type="match status" value="1"/>
</dbReference>
<evidence type="ECO:0000256" key="2">
    <source>
        <dbReference type="ARBA" id="ARBA00022485"/>
    </source>
</evidence>
<keyword evidence="6" id="KW-0408">Iron</keyword>
<keyword evidence="2" id="KW-0004">4Fe-4S</keyword>
<keyword evidence="5" id="KW-0249">Electron transport</keyword>
<evidence type="ECO:0000256" key="5">
    <source>
        <dbReference type="ARBA" id="ARBA00022982"/>
    </source>
</evidence>
<dbReference type="InterPro" id="IPR017900">
    <property type="entry name" value="4Fe4S_Fe_S_CS"/>
</dbReference>
<dbReference type="PANTHER" id="PTHR43687:SF6">
    <property type="entry name" value="L-ASPARTATE SEMIALDEHYDE SULFURTRANSFERASE IRON-SULFUR SUBUNIT"/>
    <property type="match status" value="1"/>
</dbReference>
<dbReference type="GO" id="GO:0046872">
    <property type="term" value="F:metal ion binding"/>
    <property type="evidence" value="ECO:0007669"/>
    <property type="project" value="UniProtKB-KW"/>
</dbReference>
<dbReference type="PANTHER" id="PTHR43687">
    <property type="entry name" value="ADENYLYLSULFATE REDUCTASE, BETA SUBUNIT"/>
    <property type="match status" value="1"/>
</dbReference>
<proteinExistence type="predicted"/>
<feature type="domain" description="4Fe-4S ferredoxin-type" evidence="8">
    <location>
        <begin position="34"/>
        <end position="63"/>
    </location>
</feature>
<dbReference type="Gene3D" id="3.30.70.20">
    <property type="match status" value="1"/>
</dbReference>
<dbReference type="InterPro" id="IPR050572">
    <property type="entry name" value="Fe-S_Ferredoxin"/>
</dbReference>
<evidence type="ECO:0000256" key="1">
    <source>
        <dbReference type="ARBA" id="ARBA00022448"/>
    </source>
</evidence>
<dbReference type="EMBL" id="CP073355">
    <property type="protein sequence ID" value="URA09718.1"/>
    <property type="molecule type" value="Genomic_DNA"/>
</dbReference>
<keyword evidence="3" id="KW-0479">Metal-binding</keyword>
<keyword evidence="7" id="KW-0411">Iron-sulfur</keyword>
<name>A0AAX3BBM3_9SPIR</name>
<dbReference type="GO" id="GO:0051539">
    <property type="term" value="F:4 iron, 4 sulfur cluster binding"/>
    <property type="evidence" value="ECO:0007669"/>
    <property type="project" value="UniProtKB-KW"/>
</dbReference>
<dbReference type="SUPFAM" id="SSF54862">
    <property type="entry name" value="4Fe-4S ferredoxins"/>
    <property type="match status" value="1"/>
</dbReference>
<dbReference type="AlphaFoldDB" id="A0AAX3BBM3"/>
<reference evidence="9" key="1">
    <citation type="submission" date="2021-04" db="EMBL/GenBank/DDBJ databases">
        <authorList>
            <person name="Postec A."/>
        </authorList>
    </citation>
    <scope>NUCLEOTIDE SEQUENCE</scope>
    <source>
        <strain evidence="9">F1F22</strain>
    </source>
</reference>